<sequence length="508" mass="56298">MSLTEENTYLIIFSIQTLSAKSSQLKNKPTFIINITVSCQLTDITSQLTCKDAEVSSGDTCSFGRPFVYGFVDLFSGSGESWHWSLGINDNGRIDSLVESHVSAGLKHEYDNRQKKIDQIVKPALNEAAKQESFLKAEMKLDALEEESEGERNLSDSGDAQRETETEPSELVSSGSLAHLLRLACGPKGPLSDALPEITSELFDLGVSSKLSQFWKASSECEGQNSSPPQNSRYLNDFEELQPLGQGGFGHVVLCKNKLDGRQYAMKKIRLKEKILPLNDRILRLDQYHAAHKGPPLFQEVIPTLPLTGFDPWSFSKYPLDNQLSCPSGRCASSLLLSLLLPHFPGCSISTLFVITRVQRVTQDGSFEDFIQVEKLVKPTTNHKTTSHNQEGKVLNKEGFSITAQSSPNRQIKFSLRKIRYDVKITTIADREETSGSSPAVDTLLWRFHSCEQGSASAVNNTTFDFASVALPLQAWVAGANLARYIEATKTEEIFLKPFKTCTILGTR</sequence>
<evidence type="ECO:0000256" key="3">
    <source>
        <dbReference type="ARBA" id="ARBA00022777"/>
    </source>
</evidence>
<dbReference type="EMBL" id="JAVYJV010000003">
    <property type="protein sequence ID" value="KAK4375064.1"/>
    <property type="molecule type" value="Genomic_DNA"/>
</dbReference>
<dbReference type="InterPro" id="IPR017441">
    <property type="entry name" value="Protein_kinase_ATP_BS"/>
</dbReference>
<keyword evidence="3" id="KW-0418">Kinase</keyword>
<feature type="binding site" evidence="5">
    <location>
        <position position="267"/>
    </location>
    <ligand>
        <name>ATP</name>
        <dbReference type="ChEBI" id="CHEBI:30616"/>
    </ligand>
</feature>
<evidence type="ECO:0000256" key="6">
    <source>
        <dbReference type="SAM" id="MobiDB-lite"/>
    </source>
</evidence>
<comment type="caution">
    <text evidence="7">The sequence shown here is derived from an EMBL/GenBank/DDBJ whole genome shotgun (WGS) entry which is preliminary data.</text>
</comment>
<dbReference type="InterPro" id="IPR011009">
    <property type="entry name" value="Kinase-like_dom_sf"/>
</dbReference>
<evidence type="ECO:0000256" key="4">
    <source>
        <dbReference type="ARBA" id="ARBA00022840"/>
    </source>
</evidence>
<feature type="compositionally biased region" description="Basic and acidic residues" evidence="6">
    <location>
        <begin position="150"/>
        <end position="165"/>
    </location>
</feature>
<keyword evidence="8" id="KW-1185">Reference proteome</keyword>
<dbReference type="PANTHER" id="PTHR11042">
    <property type="entry name" value="EUKARYOTIC TRANSLATION INITIATION FACTOR 2-ALPHA KINASE EIF2-ALPHA KINASE -RELATED"/>
    <property type="match status" value="1"/>
</dbReference>
<keyword evidence="4 5" id="KW-0067">ATP-binding</keyword>
<keyword evidence="2 5" id="KW-0547">Nucleotide-binding</keyword>
<evidence type="ECO:0000313" key="7">
    <source>
        <dbReference type="EMBL" id="KAK4375064.1"/>
    </source>
</evidence>
<evidence type="ECO:0000256" key="2">
    <source>
        <dbReference type="ARBA" id="ARBA00022741"/>
    </source>
</evidence>
<dbReference type="GO" id="GO:0005524">
    <property type="term" value="F:ATP binding"/>
    <property type="evidence" value="ECO:0007669"/>
    <property type="project" value="UniProtKB-UniRule"/>
</dbReference>
<keyword evidence="1" id="KW-0808">Transferase</keyword>
<dbReference type="InterPro" id="IPR050339">
    <property type="entry name" value="CC_SR_Kinase"/>
</dbReference>
<feature type="region of interest" description="Disordered" evidence="6">
    <location>
        <begin position="145"/>
        <end position="173"/>
    </location>
</feature>
<evidence type="ECO:0000256" key="5">
    <source>
        <dbReference type="PROSITE-ProRule" id="PRU10141"/>
    </source>
</evidence>
<evidence type="ECO:0008006" key="9">
    <source>
        <dbReference type="Google" id="ProtNLM"/>
    </source>
</evidence>
<evidence type="ECO:0000256" key="1">
    <source>
        <dbReference type="ARBA" id="ARBA00022679"/>
    </source>
</evidence>
<name>A0AAE1SSJ2_9SOLA</name>
<dbReference type="SUPFAM" id="SSF56112">
    <property type="entry name" value="Protein kinase-like (PK-like)"/>
    <property type="match status" value="1"/>
</dbReference>
<proteinExistence type="predicted"/>
<protein>
    <recommendedName>
        <fullName evidence="9">Protein kinase domain-containing protein</fullName>
    </recommendedName>
</protein>
<dbReference type="AlphaFoldDB" id="A0AAE1SSJ2"/>
<dbReference type="GO" id="GO:0005829">
    <property type="term" value="C:cytosol"/>
    <property type="evidence" value="ECO:0007669"/>
    <property type="project" value="TreeGrafter"/>
</dbReference>
<accession>A0AAE1SSJ2</accession>
<evidence type="ECO:0000313" key="8">
    <source>
        <dbReference type="Proteomes" id="UP001291623"/>
    </source>
</evidence>
<reference evidence="7" key="1">
    <citation type="submission" date="2023-12" db="EMBL/GenBank/DDBJ databases">
        <title>Genome assembly of Anisodus tanguticus.</title>
        <authorList>
            <person name="Wang Y.-J."/>
        </authorList>
    </citation>
    <scope>NUCLEOTIDE SEQUENCE</scope>
    <source>
        <strain evidence="7">KB-2021</strain>
        <tissue evidence="7">Leaf</tissue>
    </source>
</reference>
<dbReference type="GO" id="GO:0005634">
    <property type="term" value="C:nucleus"/>
    <property type="evidence" value="ECO:0007669"/>
    <property type="project" value="TreeGrafter"/>
</dbReference>
<dbReference type="Proteomes" id="UP001291623">
    <property type="component" value="Unassembled WGS sequence"/>
</dbReference>
<dbReference type="PROSITE" id="PS00107">
    <property type="entry name" value="PROTEIN_KINASE_ATP"/>
    <property type="match status" value="1"/>
</dbReference>
<organism evidence="7 8">
    <name type="scientific">Anisodus tanguticus</name>
    <dbReference type="NCBI Taxonomy" id="243964"/>
    <lineage>
        <taxon>Eukaryota</taxon>
        <taxon>Viridiplantae</taxon>
        <taxon>Streptophyta</taxon>
        <taxon>Embryophyta</taxon>
        <taxon>Tracheophyta</taxon>
        <taxon>Spermatophyta</taxon>
        <taxon>Magnoliopsida</taxon>
        <taxon>eudicotyledons</taxon>
        <taxon>Gunneridae</taxon>
        <taxon>Pentapetalae</taxon>
        <taxon>asterids</taxon>
        <taxon>lamiids</taxon>
        <taxon>Solanales</taxon>
        <taxon>Solanaceae</taxon>
        <taxon>Solanoideae</taxon>
        <taxon>Hyoscyameae</taxon>
        <taxon>Anisodus</taxon>
    </lineage>
</organism>
<gene>
    <name evidence="7" type="ORF">RND71_005741</name>
</gene>
<dbReference type="PANTHER" id="PTHR11042:SF136">
    <property type="entry name" value="EIF-2-ALPHA KINASE GCN2"/>
    <property type="match status" value="1"/>
</dbReference>
<dbReference type="GO" id="GO:0004694">
    <property type="term" value="F:eukaryotic translation initiation factor 2alpha kinase activity"/>
    <property type="evidence" value="ECO:0007669"/>
    <property type="project" value="TreeGrafter"/>
</dbReference>
<dbReference type="Gene3D" id="3.30.200.20">
    <property type="entry name" value="Phosphorylase Kinase, domain 1"/>
    <property type="match status" value="1"/>
</dbReference>